<evidence type="ECO:0000256" key="5">
    <source>
        <dbReference type="ARBA" id="ARBA00023128"/>
    </source>
</evidence>
<keyword evidence="4" id="KW-1133">Transmembrane helix</keyword>
<proteinExistence type="inferred from homology"/>
<name>A0ABR1G6Z4_AURAN</name>
<evidence type="ECO:0000256" key="1">
    <source>
        <dbReference type="ARBA" id="ARBA00004434"/>
    </source>
</evidence>
<keyword evidence="6" id="KW-0472">Membrane</keyword>
<dbReference type="SMART" id="SM00271">
    <property type="entry name" value="DnaJ"/>
    <property type="match status" value="1"/>
</dbReference>
<dbReference type="EMBL" id="JBBJCI010000087">
    <property type="protein sequence ID" value="KAK7248714.1"/>
    <property type="molecule type" value="Genomic_DNA"/>
</dbReference>
<evidence type="ECO:0000259" key="8">
    <source>
        <dbReference type="PROSITE" id="PS50076"/>
    </source>
</evidence>
<organism evidence="9 10">
    <name type="scientific">Aureococcus anophagefferens</name>
    <name type="common">Harmful bloom alga</name>
    <dbReference type="NCBI Taxonomy" id="44056"/>
    <lineage>
        <taxon>Eukaryota</taxon>
        <taxon>Sar</taxon>
        <taxon>Stramenopiles</taxon>
        <taxon>Ochrophyta</taxon>
        <taxon>Pelagophyceae</taxon>
        <taxon>Pelagomonadales</taxon>
        <taxon>Pelagomonadaceae</taxon>
        <taxon>Aureococcus</taxon>
    </lineage>
</organism>
<evidence type="ECO:0000313" key="10">
    <source>
        <dbReference type="Proteomes" id="UP001363151"/>
    </source>
</evidence>
<comment type="caution">
    <text evidence="9">The sequence shown here is derived from an EMBL/GenBank/DDBJ whole genome shotgun (WGS) entry which is preliminary data.</text>
</comment>
<evidence type="ECO:0000256" key="6">
    <source>
        <dbReference type="ARBA" id="ARBA00023136"/>
    </source>
</evidence>
<dbReference type="InterPro" id="IPR001623">
    <property type="entry name" value="DnaJ_domain"/>
</dbReference>
<evidence type="ECO:0000256" key="7">
    <source>
        <dbReference type="ARBA" id="ARBA00038105"/>
    </source>
</evidence>
<evidence type="ECO:0000256" key="3">
    <source>
        <dbReference type="ARBA" id="ARBA00022792"/>
    </source>
</evidence>
<dbReference type="PROSITE" id="PS50076">
    <property type="entry name" value="DNAJ_2"/>
    <property type="match status" value="1"/>
</dbReference>
<sequence>MMPSTTMRHALRLAGRRAPGTATGIIHAQNVALAQRHNSFLVVGGCAVAAGAIGAREVMKIMEARKAAAVANPEPETEGAKAESASWFDSFGKRYYEGPFEAAMTRREAALILGVRESATAQRIKDAHRRILRINHPDMGGSAFLSAKVNEAKELLIKGKEDPMDKKRG</sequence>
<gene>
    <name evidence="9" type="primary">MDJ2</name>
    <name evidence="9" type="ORF">SO694_00040236</name>
</gene>
<comment type="similarity">
    <text evidence="7">Belongs to the TIM14 family.</text>
</comment>
<dbReference type="InterPro" id="IPR036869">
    <property type="entry name" value="J_dom_sf"/>
</dbReference>
<keyword evidence="3" id="KW-0999">Mitochondrion inner membrane</keyword>
<feature type="domain" description="J" evidence="8">
    <location>
        <begin position="108"/>
        <end position="169"/>
    </location>
</feature>
<comment type="subcellular location">
    <subcellularLocation>
        <location evidence="1">Mitochondrion inner membrane</location>
        <topology evidence="1">Single-pass membrane protein</topology>
    </subcellularLocation>
</comment>
<dbReference type="CDD" id="cd06257">
    <property type="entry name" value="DnaJ"/>
    <property type="match status" value="1"/>
</dbReference>
<reference evidence="9 10" key="1">
    <citation type="submission" date="2024-03" db="EMBL/GenBank/DDBJ databases">
        <title>Aureococcus anophagefferens CCMP1851 and Kratosvirus quantuckense: Draft genome of a second virus-susceptible host strain in the model system.</title>
        <authorList>
            <person name="Chase E."/>
            <person name="Truchon A.R."/>
            <person name="Schepens W."/>
            <person name="Wilhelm S.W."/>
        </authorList>
    </citation>
    <scope>NUCLEOTIDE SEQUENCE [LARGE SCALE GENOMIC DNA]</scope>
    <source>
        <strain evidence="9 10">CCMP1851</strain>
    </source>
</reference>
<evidence type="ECO:0000313" key="9">
    <source>
        <dbReference type="EMBL" id="KAK7248714.1"/>
    </source>
</evidence>
<dbReference type="Proteomes" id="UP001363151">
    <property type="component" value="Unassembled WGS sequence"/>
</dbReference>
<accession>A0ABR1G6Z4</accession>
<dbReference type="Gene3D" id="1.10.287.110">
    <property type="entry name" value="DnaJ domain"/>
    <property type="match status" value="1"/>
</dbReference>
<dbReference type="PANTHER" id="PTHR12763">
    <property type="match status" value="1"/>
</dbReference>
<dbReference type="SUPFAM" id="SSF46565">
    <property type="entry name" value="Chaperone J-domain"/>
    <property type="match status" value="1"/>
</dbReference>
<evidence type="ECO:0000256" key="2">
    <source>
        <dbReference type="ARBA" id="ARBA00022692"/>
    </source>
</evidence>
<evidence type="ECO:0000256" key="4">
    <source>
        <dbReference type="ARBA" id="ARBA00022989"/>
    </source>
</evidence>
<keyword evidence="5" id="KW-0496">Mitochondrion</keyword>
<protein>
    <submittedName>
        <fullName evidence="9">Protein transport</fullName>
    </submittedName>
</protein>
<keyword evidence="10" id="KW-1185">Reference proteome</keyword>
<dbReference type="PANTHER" id="PTHR12763:SF28">
    <property type="entry name" value="GEO10507P1-RELATED"/>
    <property type="match status" value="1"/>
</dbReference>
<keyword evidence="2" id="KW-0812">Transmembrane</keyword>